<dbReference type="EMBL" id="CDMZ01002451">
    <property type="protein sequence ID" value="CEM42432.1"/>
    <property type="molecule type" value="Genomic_DNA"/>
</dbReference>
<organism evidence="1">
    <name type="scientific">Chromera velia CCMP2878</name>
    <dbReference type="NCBI Taxonomy" id="1169474"/>
    <lineage>
        <taxon>Eukaryota</taxon>
        <taxon>Sar</taxon>
        <taxon>Alveolata</taxon>
        <taxon>Colpodellida</taxon>
        <taxon>Chromeraceae</taxon>
        <taxon>Chromera</taxon>
    </lineage>
</organism>
<reference evidence="1" key="1">
    <citation type="submission" date="2014-11" db="EMBL/GenBank/DDBJ databases">
        <authorList>
            <person name="Otto D Thomas"/>
            <person name="Naeem Raeece"/>
        </authorList>
    </citation>
    <scope>NUCLEOTIDE SEQUENCE</scope>
</reference>
<evidence type="ECO:0000313" key="1">
    <source>
        <dbReference type="EMBL" id="CEM42432.1"/>
    </source>
</evidence>
<proteinExistence type="predicted"/>
<dbReference type="VEuPathDB" id="CryptoDB:Cvel_6538"/>
<sequence>MAARKEPLAPPCRCPVRRTSPFPIDERDQELFLEVEAESDEKGNKSTGLDTKTGELVAVGGSMMVGGQAWGFLQTISCAAGMNFVFQSLQGVGALMGLNWTDTERKEQ</sequence>
<protein>
    <submittedName>
        <fullName evidence="1">Uncharacterized protein</fullName>
    </submittedName>
</protein>
<gene>
    <name evidence="1" type="ORF">Cvel_6538</name>
</gene>
<dbReference type="AlphaFoldDB" id="A0A0G4HEG7"/>
<accession>A0A0G4HEG7</accession>
<name>A0A0G4HEG7_9ALVE</name>